<dbReference type="SUPFAM" id="SSF52172">
    <property type="entry name" value="CheY-like"/>
    <property type="match status" value="1"/>
</dbReference>
<dbReference type="PROSITE" id="PS00688">
    <property type="entry name" value="SIGMA54_INTERACT_3"/>
    <property type="match status" value="1"/>
</dbReference>
<feature type="domain" description="Response regulatory" evidence="8">
    <location>
        <begin position="20"/>
        <end position="134"/>
    </location>
</feature>
<dbReference type="InterPro" id="IPR011006">
    <property type="entry name" value="CheY-like_superfamily"/>
</dbReference>
<evidence type="ECO:0000313" key="10">
    <source>
        <dbReference type="Proteomes" id="UP000182769"/>
    </source>
</evidence>
<organism evidence="9 10">
    <name type="scientific">Marinomonas fungiae</name>
    <dbReference type="NCBI Taxonomy" id="1137284"/>
    <lineage>
        <taxon>Bacteria</taxon>
        <taxon>Pseudomonadati</taxon>
        <taxon>Pseudomonadota</taxon>
        <taxon>Gammaproteobacteria</taxon>
        <taxon>Oceanospirillales</taxon>
        <taxon>Oceanospirillaceae</taxon>
        <taxon>Marinomonas</taxon>
    </lineage>
</organism>
<dbReference type="PANTHER" id="PTHR32071">
    <property type="entry name" value="TRANSCRIPTIONAL REGULATORY PROTEIN"/>
    <property type="match status" value="1"/>
</dbReference>
<evidence type="ECO:0000256" key="3">
    <source>
        <dbReference type="ARBA" id="ARBA00023015"/>
    </source>
</evidence>
<evidence type="ECO:0000256" key="1">
    <source>
        <dbReference type="ARBA" id="ARBA00022741"/>
    </source>
</evidence>
<dbReference type="InterPro" id="IPR003593">
    <property type="entry name" value="AAA+_ATPase"/>
</dbReference>
<keyword evidence="4" id="KW-0804">Transcription</keyword>
<evidence type="ECO:0000256" key="2">
    <source>
        <dbReference type="ARBA" id="ARBA00022840"/>
    </source>
</evidence>
<protein>
    <submittedName>
        <fullName evidence="9">Two component, sigma54 specific, transcriptional regulator, Fis family</fullName>
    </submittedName>
</protein>
<proteinExistence type="predicted"/>
<dbReference type="InterPro" id="IPR002078">
    <property type="entry name" value="Sigma_54_int"/>
</dbReference>
<dbReference type="GO" id="GO:0043565">
    <property type="term" value="F:sequence-specific DNA binding"/>
    <property type="evidence" value="ECO:0007669"/>
    <property type="project" value="InterPro"/>
</dbReference>
<evidence type="ECO:0000256" key="4">
    <source>
        <dbReference type="ARBA" id="ARBA00023163"/>
    </source>
</evidence>
<dbReference type="Proteomes" id="UP000182769">
    <property type="component" value="Unassembled WGS sequence"/>
</dbReference>
<dbReference type="Pfam" id="PF00158">
    <property type="entry name" value="Sigma54_activat"/>
    <property type="match status" value="1"/>
</dbReference>
<evidence type="ECO:0000259" key="7">
    <source>
        <dbReference type="PROSITE" id="PS50045"/>
    </source>
</evidence>
<sequence>MAINEQWNERPAPAKPSDIAILIVDDEAGIRDFLQRALSKLYREVDCADSTQQADLLRLEKHYDLLVVDICMPERSGVQWIQTLRDAGNHCDVIFMTAFADMNHAIDALRLGASDLILKPFRIEQMRAAIKKSLDHRRLSRENFVLQRQLNDQQSARLIGESSAIQALNTLIKRIAPAPSAVLLQGESGTGKELAARALHQFSGRHGAFVPVNCAALSPELMESELFGHVKGAFTNAHQPREGLFSYADHGTLFLDEISEMPLTLQAKLLRVLEDGRIRPLGTERDIKVDVRIIAASNKNLVEEVQHGHFREDLFYRLNVLQCQLPPLRERLQDLPILTEHLIQRLSKDLSIKPIQFSQADFQIMRQQRWPGNIRELKNLVERCLLLGMFPQDLLQPSSHATSTMEGYPLDWTLQQVECCHIERVLQVHSGNKTQAAKQLGITRKTLDRKRQQGSDERSALEQ</sequence>
<dbReference type="Pfam" id="PF00072">
    <property type="entry name" value="Response_reg"/>
    <property type="match status" value="1"/>
</dbReference>
<keyword evidence="1" id="KW-0547">Nucleotide-binding</keyword>
<dbReference type="GO" id="GO:0006355">
    <property type="term" value="P:regulation of DNA-templated transcription"/>
    <property type="evidence" value="ECO:0007669"/>
    <property type="project" value="InterPro"/>
</dbReference>
<dbReference type="FunFam" id="3.40.50.300:FF:000006">
    <property type="entry name" value="DNA-binding transcriptional regulator NtrC"/>
    <property type="match status" value="1"/>
</dbReference>
<dbReference type="InterPro" id="IPR027417">
    <property type="entry name" value="P-loop_NTPase"/>
</dbReference>
<dbReference type="Gene3D" id="3.40.50.2300">
    <property type="match status" value="1"/>
</dbReference>
<evidence type="ECO:0000259" key="8">
    <source>
        <dbReference type="PROSITE" id="PS50110"/>
    </source>
</evidence>
<dbReference type="InterPro" id="IPR001789">
    <property type="entry name" value="Sig_transdc_resp-reg_receiver"/>
</dbReference>
<dbReference type="CDD" id="cd00009">
    <property type="entry name" value="AAA"/>
    <property type="match status" value="1"/>
</dbReference>
<dbReference type="SUPFAM" id="SSF46689">
    <property type="entry name" value="Homeodomain-like"/>
    <property type="match status" value="1"/>
</dbReference>
<dbReference type="InterPro" id="IPR058031">
    <property type="entry name" value="AAA_lid_NorR"/>
</dbReference>
<dbReference type="GO" id="GO:0005524">
    <property type="term" value="F:ATP binding"/>
    <property type="evidence" value="ECO:0007669"/>
    <property type="project" value="UniProtKB-KW"/>
</dbReference>
<gene>
    <name evidence="9" type="ORF">Ga0061065_10778</name>
</gene>
<keyword evidence="2" id="KW-0067">ATP-binding</keyword>
<dbReference type="InterPro" id="IPR002197">
    <property type="entry name" value="HTH_Fis"/>
</dbReference>
<dbReference type="SMART" id="SM00448">
    <property type="entry name" value="REC"/>
    <property type="match status" value="1"/>
</dbReference>
<dbReference type="STRING" id="1137284.GCA_001418205_02374"/>
<evidence type="ECO:0000313" key="9">
    <source>
        <dbReference type="EMBL" id="CUB04505.1"/>
    </source>
</evidence>
<dbReference type="Pfam" id="PF02954">
    <property type="entry name" value="HTH_8"/>
    <property type="match status" value="1"/>
</dbReference>
<dbReference type="EMBL" id="CYHG01000007">
    <property type="protein sequence ID" value="CUB04505.1"/>
    <property type="molecule type" value="Genomic_DNA"/>
</dbReference>
<dbReference type="Gene3D" id="3.40.50.300">
    <property type="entry name" value="P-loop containing nucleotide triphosphate hydrolases"/>
    <property type="match status" value="1"/>
</dbReference>
<dbReference type="PROSITE" id="PS50110">
    <property type="entry name" value="RESPONSE_REGULATORY"/>
    <property type="match status" value="1"/>
</dbReference>
<dbReference type="InterPro" id="IPR009057">
    <property type="entry name" value="Homeodomain-like_sf"/>
</dbReference>
<dbReference type="RefSeq" id="WP_055463451.1">
    <property type="nucleotide sequence ID" value="NZ_CYHG01000007.1"/>
</dbReference>
<keyword evidence="5" id="KW-0597">Phosphoprotein</keyword>
<dbReference type="CDD" id="cd00156">
    <property type="entry name" value="REC"/>
    <property type="match status" value="1"/>
</dbReference>
<feature type="modified residue" description="4-aspartylphosphate" evidence="5">
    <location>
        <position position="69"/>
    </location>
</feature>
<dbReference type="SMART" id="SM00382">
    <property type="entry name" value="AAA"/>
    <property type="match status" value="1"/>
</dbReference>
<dbReference type="SUPFAM" id="SSF52540">
    <property type="entry name" value="P-loop containing nucleoside triphosphate hydrolases"/>
    <property type="match status" value="1"/>
</dbReference>
<dbReference type="Pfam" id="PF25601">
    <property type="entry name" value="AAA_lid_14"/>
    <property type="match status" value="1"/>
</dbReference>
<dbReference type="GO" id="GO:0000160">
    <property type="term" value="P:phosphorelay signal transduction system"/>
    <property type="evidence" value="ECO:0007669"/>
    <property type="project" value="InterPro"/>
</dbReference>
<dbReference type="OrthoDB" id="9804019at2"/>
<dbReference type="Gene3D" id="1.10.10.60">
    <property type="entry name" value="Homeodomain-like"/>
    <property type="match status" value="1"/>
</dbReference>
<feature type="domain" description="Sigma-54 factor interaction" evidence="7">
    <location>
        <begin position="158"/>
        <end position="386"/>
    </location>
</feature>
<evidence type="ECO:0000256" key="5">
    <source>
        <dbReference type="PROSITE-ProRule" id="PRU00169"/>
    </source>
</evidence>
<reference evidence="10" key="1">
    <citation type="submission" date="2015-08" db="EMBL/GenBank/DDBJ databases">
        <authorList>
            <person name="Varghese N."/>
        </authorList>
    </citation>
    <scope>NUCLEOTIDE SEQUENCE [LARGE SCALE GENOMIC DNA]</scope>
    <source>
        <strain evidence="10">JCM 18476</strain>
    </source>
</reference>
<feature type="region of interest" description="Disordered" evidence="6">
    <location>
        <begin position="444"/>
        <end position="463"/>
    </location>
</feature>
<dbReference type="InterPro" id="IPR025944">
    <property type="entry name" value="Sigma_54_int_dom_CS"/>
</dbReference>
<keyword evidence="3" id="KW-0805">Transcription regulation</keyword>
<feature type="compositionally biased region" description="Basic and acidic residues" evidence="6">
    <location>
        <begin position="445"/>
        <end position="463"/>
    </location>
</feature>
<accession>A0A0K6IN12</accession>
<evidence type="ECO:0000256" key="6">
    <source>
        <dbReference type="SAM" id="MobiDB-lite"/>
    </source>
</evidence>
<dbReference type="Gene3D" id="1.10.8.60">
    <property type="match status" value="1"/>
</dbReference>
<keyword evidence="10" id="KW-1185">Reference proteome</keyword>
<dbReference type="PANTHER" id="PTHR32071:SF91">
    <property type="entry name" value="TUNGSTATE-RESPONSIVE TWO COMPONENT SIGMA54-DEPENDENT SIGNAL TRANSDUCTION SYSTEM RESPONSE REGULATOR FIS FAMILY"/>
    <property type="match status" value="1"/>
</dbReference>
<dbReference type="PROSITE" id="PS50045">
    <property type="entry name" value="SIGMA54_INTERACT_4"/>
    <property type="match status" value="1"/>
</dbReference>
<dbReference type="AlphaFoldDB" id="A0A0K6IN12"/>
<name>A0A0K6IN12_9GAMM</name>